<dbReference type="InterPro" id="IPR003617">
    <property type="entry name" value="TFIIS/CRSP70_N_sub"/>
</dbReference>
<protein>
    <recommendedName>
        <fullName evidence="5">TFIIS N-terminal domain-containing protein</fullName>
    </recommendedName>
</protein>
<dbReference type="EMBL" id="CAKKNE010000004">
    <property type="protein sequence ID" value="CAH0374074.1"/>
    <property type="molecule type" value="Genomic_DNA"/>
</dbReference>
<reference evidence="6" key="1">
    <citation type="submission" date="2021-01" db="EMBL/GenBank/DDBJ databases">
        <authorList>
            <person name="Corre E."/>
            <person name="Pelletier E."/>
            <person name="Niang G."/>
            <person name="Scheremetjew M."/>
            <person name="Finn R."/>
            <person name="Kale V."/>
            <person name="Holt S."/>
            <person name="Cochrane G."/>
            <person name="Meng A."/>
            <person name="Brown T."/>
            <person name="Cohen L."/>
        </authorList>
    </citation>
    <scope>NUCLEOTIDE SEQUENCE</scope>
    <source>
        <strain evidence="6">CCMP1756</strain>
    </source>
</reference>
<dbReference type="PANTHER" id="PTHR46554:SF5">
    <property type="entry name" value="OS10G0327400 PROTEIN"/>
    <property type="match status" value="1"/>
</dbReference>
<feature type="domain" description="TFIIS N-terminal" evidence="5">
    <location>
        <begin position="483"/>
        <end position="556"/>
    </location>
</feature>
<feature type="region of interest" description="Disordered" evidence="4">
    <location>
        <begin position="370"/>
        <end position="426"/>
    </location>
</feature>
<evidence type="ECO:0000313" key="7">
    <source>
        <dbReference type="EMBL" id="CAH0374074.1"/>
    </source>
</evidence>
<dbReference type="InterPro" id="IPR035441">
    <property type="entry name" value="TFIIS/LEDGF_dom_sf"/>
</dbReference>
<comment type="subcellular location">
    <subcellularLocation>
        <location evidence="1 3">Nucleus</location>
    </subcellularLocation>
</comment>
<evidence type="ECO:0000259" key="5">
    <source>
        <dbReference type="PROSITE" id="PS51319"/>
    </source>
</evidence>
<reference evidence="7" key="2">
    <citation type="submission" date="2021-11" db="EMBL/GenBank/DDBJ databases">
        <authorList>
            <consortium name="Genoscope - CEA"/>
            <person name="William W."/>
        </authorList>
    </citation>
    <scope>NUCLEOTIDE SEQUENCE</scope>
</reference>
<feature type="region of interest" description="Disordered" evidence="4">
    <location>
        <begin position="1"/>
        <end position="40"/>
    </location>
</feature>
<feature type="region of interest" description="Disordered" evidence="4">
    <location>
        <begin position="316"/>
        <end position="338"/>
    </location>
</feature>
<evidence type="ECO:0000256" key="4">
    <source>
        <dbReference type="SAM" id="MobiDB-lite"/>
    </source>
</evidence>
<keyword evidence="2 3" id="KW-0539">Nucleus</keyword>
<name>A0A7S4E309_9STRA</name>
<evidence type="ECO:0000256" key="1">
    <source>
        <dbReference type="ARBA" id="ARBA00004123"/>
    </source>
</evidence>
<feature type="compositionally biased region" description="Basic residues" evidence="4">
    <location>
        <begin position="82"/>
        <end position="99"/>
    </location>
</feature>
<dbReference type="Pfam" id="PF08711">
    <property type="entry name" value="Med26"/>
    <property type="match status" value="1"/>
</dbReference>
<feature type="region of interest" description="Disordered" evidence="4">
    <location>
        <begin position="261"/>
        <end position="299"/>
    </location>
</feature>
<dbReference type="Proteomes" id="UP000789595">
    <property type="component" value="Unassembled WGS sequence"/>
</dbReference>
<feature type="compositionally biased region" description="Acidic residues" evidence="4">
    <location>
        <begin position="261"/>
        <end position="277"/>
    </location>
</feature>
<evidence type="ECO:0000313" key="6">
    <source>
        <dbReference type="EMBL" id="CAE0686301.1"/>
    </source>
</evidence>
<dbReference type="Gene3D" id="1.20.930.10">
    <property type="entry name" value="Conserved domain common to transcription factors TFIIS, elongin A, CRSP70"/>
    <property type="match status" value="1"/>
</dbReference>
<accession>A0A7S4E309</accession>
<dbReference type="AlphaFoldDB" id="A0A7S4E309"/>
<dbReference type="CDD" id="cd00183">
    <property type="entry name" value="TFIIS_I"/>
    <property type="match status" value="1"/>
</dbReference>
<sequence length="557" mass="60792">MAEVTDEQVRKAVEEEAEEDPEFLASLTEGLSSQRDVRERAARRLDVDEALLKPFKKTIKAVMTDLWTAPDAEPEALEKAAPKPKKKRSPRPKKDKPPKKKVEAPPAKPEDAPESLLRGKLTIDKTGRLTWSGAWAFGADAWKRGERSKFLVKTKKPLVVKDISEAKVSGVIESGRWLACKGWFCLKTTAGPQAKEKEFQARLRFVNDNGWKVEGRGANRFGRWVLTSKLCDLANGTCAAARSYATELSTSVLASDTLLEDDDDDEDFDAGDSDDDGKDPAKPKRAPPIQLKGSIRGGEGGVYTWSGRWTESKRSDEGGVFELTGTSTRRSNTEDGVIPAHLDLSGGFEIGTGDTKRTIREPVVSLHLEAPDASGARTASGRGQNEFGDFRLRGTLTDGELRCTKRYSKPRPPSSDEDESDDELDKDPEELNQLITEAADFTSQSAPRSKRQAASHAERAISQQNLRAERGSLIAWDQTSLQSEVDSLKATVAAGAAEQPLIIHLRALHAKSLTVDLLSATGVGKVVAQLRKHESTKVSAMAAALVKGWKALVTAQK</sequence>
<dbReference type="SMART" id="SM00509">
    <property type="entry name" value="TFS2N"/>
    <property type="match status" value="1"/>
</dbReference>
<gene>
    <name evidence="6" type="ORF">PCAL00307_LOCUS1735</name>
    <name evidence="7" type="ORF">PECAL_4P13330</name>
</gene>
<evidence type="ECO:0000256" key="3">
    <source>
        <dbReference type="PROSITE-ProRule" id="PRU00649"/>
    </source>
</evidence>
<dbReference type="PROSITE" id="PS51319">
    <property type="entry name" value="TFIIS_N"/>
    <property type="match status" value="1"/>
</dbReference>
<dbReference type="InterPro" id="IPR017923">
    <property type="entry name" value="TFIIS_N"/>
</dbReference>
<dbReference type="GO" id="GO:0005634">
    <property type="term" value="C:nucleus"/>
    <property type="evidence" value="ECO:0007669"/>
    <property type="project" value="UniProtKB-SubCell"/>
</dbReference>
<dbReference type="PANTHER" id="PTHR46554">
    <property type="entry name" value="MEDIATOR OF RNA POLYMERASE II TRANSCRIPTION SUBUNIT 26A-RELATED"/>
    <property type="match status" value="1"/>
</dbReference>
<feature type="compositionally biased region" description="Acidic residues" evidence="4">
    <location>
        <begin position="415"/>
        <end position="426"/>
    </location>
</feature>
<organism evidence="6">
    <name type="scientific">Pelagomonas calceolata</name>
    <dbReference type="NCBI Taxonomy" id="35677"/>
    <lineage>
        <taxon>Eukaryota</taxon>
        <taxon>Sar</taxon>
        <taxon>Stramenopiles</taxon>
        <taxon>Ochrophyta</taxon>
        <taxon>Pelagophyceae</taxon>
        <taxon>Pelagomonadales</taxon>
        <taxon>Pelagomonadaceae</taxon>
        <taxon>Pelagomonas</taxon>
    </lineage>
</organism>
<feature type="region of interest" description="Disordered" evidence="4">
    <location>
        <begin position="438"/>
        <end position="460"/>
    </location>
</feature>
<feature type="compositionally biased region" description="Basic and acidic residues" evidence="4">
    <location>
        <begin position="100"/>
        <end position="111"/>
    </location>
</feature>
<feature type="region of interest" description="Disordered" evidence="4">
    <location>
        <begin position="67"/>
        <end position="119"/>
    </location>
</feature>
<dbReference type="SUPFAM" id="SSF47676">
    <property type="entry name" value="Conserved domain common to transcription factors TFIIS, elongin A, CRSP70"/>
    <property type="match status" value="1"/>
</dbReference>
<proteinExistence type="predicted"/>
<keyword evidence="8" id="KW-1185">Reference proteome</keyword>
<dbReference type="OrthoDB" id="44867at2759"/>
<evidence type="ECO:0000256" key="2">
    <source>
        <dbReference type="ARBA" id="ARBA00023242"/>
    </source>
</evidence>
<evidence type="ECO:0000313" key="8">
    <source>
        <dbReference type="Proteomes" id="UP000789595"/>
    </source>
</evidence>
<dbReference type="EMBL" id="HBIW01002041">
    <property type="protein sequence ID" value="CAE0686301.1"/>
    <property type="molecule type" value="Transcribed_RNA"/>
</dbReference>